<dbReference type="Proteomes" id="UP000798662">
    <property type="component" value="Chromosome 3"/>
</dbReference>
<proteinExistence type="predicted"/>
<accession>A0ACC3CJJ2</accession>
<comment type="caution">
    <text evidence="1">The sequence shown here is derived from an EMBL/GenBank/DDBJ whole genome shotgun (WGS) entry which is preliminary data.</text>
</comment>
<dbReference type="EMBL" id="CM020620">
    <property type="protein sequence ID" value="KAK1870451.1"/>
    <property type="molecule type" value="Genomic_DNA"/>
</dbReference>
<evidence type="ECO:0000313" key="1">
    <source>
        <dbReference type="EMBL" id="KAK1870451.1"/>
    </source>
</evidence>
<gene>
    <name evidence="1" type="ORF">I4F81_012910</name>
</gene>
<protein>
    <submittedName>
        <fullName evidence="1">Uncharacterized protein</fullName>
    </submittedName>
</protein>
<evidence type="ECO:0000313" key="2">
    <source>
        <dbReference type="Proteomes" id="UP000798662"/>
    </source>
</evidence>
<organism evidence="1 2">
    <name type="scientific">Pyropia yezoensis</name>
    <name type="common">Susabi-nori</name>
    <name type="synonym">Porphyra yezoensis</name>
    <dbReference type="NCBI Taxonomy" id="2788"/>
    <lineage>
        <taxon>Eukaryota</taxon>
        <taxon>Rhodophyta</taxon>
        <taxon>Bangiophyceae</taxon>
        <taxon>Bangiales</taxon>
        <taxon>Bangiaceae</taxon>
        <taxon>Pyropia</taxon>
    </lineage>
</organism>
<keyword evidence="2" id="KW-1185">Reference proteome</keyword>
<sequence>MEAIRRRSTKRPASLPHPLLPPLPPLHKKSTKEGRPVKHSSALRIGSALRGPVAFTRFDDEEMGQRSLNLMQAAISETRAALCDAEETKDDAVLVDDYLGKRPSSAVADWSVEDVRIHAYGVLVKSTAIHKRCESILSMLIKARKLRKSDR</sequence>
<reference evidence="1" key="1">
    <citation type="submission" date="2019-11" db="EMBL/GenBank/DDBJ databases">
        <title>Nori genome reveals adaptations in red seaweeds to the harsh intertidal environment.</title>
        <authorList>
            <person name="Wang D."/>
            <person name="Mao Y."/>
        </authorList>
    </citation>
    <scope>NUCLEOTIDE SEQUENCE</scope>
    <source>
        <tissue evidence="1">Gametophyte</tissue>
    </source>
</reference>
<name>A0ACC3CJJ2_PYRYE</name>